<proteinExistence type="predicted"/>
<name>A0AAW8Q0W8_VIBPH</name>
<dbReference type="AlphaFoldDB" id="A0AAW8Q0W8"/>
<evidence type="ECO:0000313" key="1">
    <source>
        <dbReference type="EMBL" id="MDS1820920.1"/>
    </source>
</evidence>
<reference evidence="1" key="1">
    <citation type="submission" date="2023-06" db="EMBL/GenBank/DDBJ databases">
        <title>Genomic Diversity of Vibrio spp. and Metagenomic Analysis of Pathogens in Florida Gulf Coastal Waters Following Hurricane Ian.</title>
        <authorList>
            <person name="Brumfield K.D."/>
        </authorList>
    </citation>
    <scope>NUCLEOTIDE SEQUENCE</scope>
    <source>
        <strain evidence="1">WBS2B-138</strain>
    </source>
</reference>
<accession>A0AAW8Q0W8</accession>
<gene>
    <name evidence="1" type="ORF">QX249_09650</name>
</gene>
<comment type="caution">
    <text evidence="1">The sequence shown here is derived from an EMBL/GenBank/DDBJ whole genome shotgun (WGS) entry which is preliminary data.</text>
</comment>
<protein>
    <submittedName>
        <fullName evidence="1">Uncharacterized protein</fullName>
    </submittedName>
</protein>
<dbReference type="RefSeq" id="WP_311019703.1">
    <property type="nucleotide sequence ID" value="NZ_JAUHGG010000003.1"/>
</dbReference>
<dbReference type="Proteomes" id="UP001253193">
    <property type="component" value="Unassembled WGS sequence"/>
</dbReference>
<dbReference type="EMBL" id="JAUHGG010000003">
    <property type="protein sequence ID" value="MDS1820920.1"/>
    <property type="molecule type" value="Genomic_DNA"/>
</dbReference>
<evidence type="ECO:0000313" key="2">
    <source>
        <dbReference type="Proteomes" id="UP001253193"/>
    </source>
</evidence>
<organism evidence="1 2">
    <name type="scientific">Vibrio parahaemolyticus</name>
    <dbReference type="NCBI Taxonomy" id="670"/>
    <lineage>
        <taxon>Bacteria</taxon>
        <taxon>Pseudomonadati</taxon>
        <taxon>Pseudomonadota</taxon>
        <taxon>Gammaproteobacteria</taxon>
        <taxon>Vibrionales</taxon>
        <taxon>Vibrionaceae</taxon>
        <taxon>Vibrio</taxon>
    </lineage>
</organism>
<sequence length="214" mass="23816">MNISEIEKSEEECLHGLVLDKMPDTIPDNLKEVSVKAELKLGALCPEFVTKLVTWTIKCKPKGVYTIVEFKDLEPEMVSRLILVCGNLQVGISLVPPTDFTPDELSNYKKVLNEAAVALLKFRGSAPYLFPVCNYLEYMAANVLSGVTVLEPKDLYTRYTFKNILPLDWVDDIKSSLADAVYEHLGGKEKFEESVKLMAYVTSNSVEGKISGNG</sequence>